<dbReference type="Gene3D" id="2.40.110.10">
    <property type="entry name" value="Butyryl-CoA Dehydrogenase, subunit A, domain 2"/>
    <property type="match status" value="1"/>
</dbReference>
<evidence type="ECO:0000256" key="6">
    <source>
        <dbReference type="ARBA" id="ARBA00022827"/>
    </source>
</evidence>
<feature type="domain" description="Acyl-CoA oxidase C-terminal" evidence="13">
    <location>
        <begin position="622"/>
        <end position="797"/>
    </location>
</feature>
<comment type="cofactor">
    <cofactor evidence="1">
        <name>FAD</name>
        <dbReference type="ChEBI" id="CHEBI:57692"/>
    </cofactor>
</comment>
<dbReference type="InterPro" id="IPR036250">
    <property type="entry name" value="AcylCo_DH-like_C"/>
</dbReference>
<comment type="similarity">
    <text evidence="3">Belongs to the acyl-CoA oxidase family.</text>
</comment>
<dbReference type="FunFam" id="1.20.140.10:FF:000010">
    <property type="entry name" value="Acyl-coenzyme A oxidase"/>
    <property type="match status" value="1"/>
</dbReference>
<accession>A0AAV1J9F7</accession>
<evidence type="ECO:0000256" key="8">
    <source>
        <dbReference type="ARBA" id="ARBA00023002"/>
    </source>
</evidence>
<evidence type="ECO:0000256" key="1">
    <source>
        <dbReference type="ARBA" id="ARBA00001974"/>
    </source>
</evidence>
<evidence type="ECO:0000313" key="17">
    <source>
        <dbReference type="Proteomes" id="UP001497472"/>
    </source>
</evidence>
<evidence type="ECO:0000256" key="4">
    <source>
        <dbReference type="ARBA" id="ARBA00012870"/>
    </source>
</evidence>
<dbReference type="Pfam" id="PF22924">
    <property type="entry name" value="ACOX_C_alpha1"/>
    <property type="match status" value="1"/>
</dbReference>
<keyword evidence="5" id="KW-0285">Flavoprotein</keyword>
<evidence type="ECO:0000256" key="5">
    <source>
        <dbReference type="ARBA" id="ARBA00022630"/>
    </source>
</evidence>
<keyword evidence="6 12" id="KW-0274">FAD</keyword>
<protein>
    <recommendedName>
        <fullName evidence="4">acyl-CoA oxidase</fullName>
        <ecNumber evidence="4">1.3.3.6</ecNumber>
    </recommendedName>
</protein>
<feature type="binding site" evidence="12">
    <location>
        <position position="310"/>
    </location>
    <ligand>
        <name>FAD</name>
        <dbReference type="ChEBI" id="CHEBI:57692"/>
    </ligand>
</feature>
<evidence type="ECO:0000256" key="3">
    <source>
        <dbReference type="ARBA" id="ARBA00006288"/>
    </source>
</evidence>
<evidence type="ECO:0000256" key="7">
    <source>
        <dbReference type="ARBA" id="ARBA00022832"/>
    </source>
</evidence>
<dbReference type="InterPro" id="IPR009100">
    <property type="entry name" value="AcylCoA_DH/oxidase_NM_dom_sf"/>
</dbReference>
<dbReference type="InterPro" id="IPR012258">
    <property type="entry name" value="Acyl-CoA_oxidase"/>
</dbReference>
<dbReference type="EC" id="1.3.3.6" evidence="4"/>
<dbReference type="SUPFAM" id="SSF47203">
    <property type="entry name" value="Acyl-CoA dehydrogenase C-terminal domain-like"/>
    <property type="match status" value="2"/>
</dbReference>
<dbReference type="PIRSF" id="PIRSF000168">
    <property type="entry name" value="Acyl-CoA_oxidase"/>
    <property type="match status" value="1"/>
</dbReference>
<organism evidence="16 17">
    <name type="scientific">Leptosia nina</name>
    <dbReference type="NCBI Taxonomy" id="320188"/>
    <lineage>
        <taxon>Eukaryota</taxon>
        <taxon>Metazoa</taxon>
        <taxon>Ecdysozoa</taxon>
        <taxon>Arthropoda</taxon>
        <taxon>Hexapoda</taxon>
        <taxon>Insecta</taxon>
        <taxon>Pterygota</taxon>
        <taxon>Neoptera</taxon>
        <taxon>Endopterygota</taxon>
        <taxon>Lepidoptera</taxon>
        <taxon>Glossata</taxon>
        <taxon>Ditrysia</taxon>
        <taxon>Papilionoidea</taxon>
        <taxon>Pieridae</taxon>
        <taxon>Pierinae</taxon>
        <taxon>Leptosia</taxon>
    </lineage>
</organism>
<keyword evidence="10" id="KW-0576">Peroxisome</keyword>
<reference evidence="16 17" key="1">
    <citation type="submission" date="2023-11" db="EMBL/GenBank/DDBJ databases">
        <authorList>
            <person name="Okamura Y."/>
        </authorList>
    </citation>
    <scope>NUCLEOTIDE SEQUENCE [LARGE SCALE GENOMIC DNA]</scope>
</reference>
<evidence type="ECO:0000256" key="11">
    <source>
        <dbReference type="PIRSR" id="PIRSR000168-1"/>
    </source>
</evidence>
<dbReference type="Pfam" id="PF01756">
    <property type="entry name" value="ACOX"/>
    <property type="match status" value="1"/>
</dbReference>
<proteinExistence type="inferred from homology"/>
<evidence type="ECO:0000259" key="15">
    <source>
        <dbReference type="Pfam" id="PF22924"/>
    </source>
</evidence>
<dbReference type="GO" id="GO:0071949">
    <property type="term" value="F:FAD binding"/>
    <property type="evidence" value="ECO:0007669"/>
    <property type="project" value="InterPro"/>
</dbReference>
<keyword evidence="8" id="KW-0560">Oxidoreductase</keyword>
<dbReference type="PANTHER" id="PTHR10909">
    <property type="entry name" value="ELECTRON TRANSPORT OXIDOREDUCTASE"/>
    <property type="match status" value="1"/>
</dbReference>
<comment type="caution">
    <text evidence="16">The sequence shown here is derived from an EMBL/GenBank/DDBJ whole genome shotgun (WGS) entry which is preliminary data.</text>
</comment>
<sequence>MVSLRTHTKLAQYMRTRNLTLEFTEFEFNSITHPIRFQCFSTVLLLLTKTISALALIEDVRRELTAIRSPRHDCQSERTTIPPLDHLTSDRKAPSEQRPELLLYNFSLLVYRWMEDLGFIPNLPNGPLDEYRKTSSFNWKKLKLALEGDIELLKLKYQIWHTLENDPLFAHNSVTPPVEEQKRITQMQLQKINKYKFISNEIFNAGYRKRTRTLMTINEAVQSLAPSVSVKMAIGIYLFSNALLSLGTERHRKFYEATIKDRKIVASFALTEIAHGSDARLMRTTATYDPKTREFVIHTPDFEAAKCWVGNLGRTCTHTLLFAQLVTPDGRNHGLHAFLVPIRDPQTLEIYPGLIVGDMGEKIGVNGIDNGFVMFNKYRIPRVNLLNRTADVTEEGIYESSFSEPSRILGAALENLSAGRIGIMQESCHSISSVVAIAIRYAATRKQFGERNNETTLIEYELHQWRLFGYVAAAVVFRFYLQNFAEVYLKIVEKSNSGHGVDNLSEAVSEIHAMVSCSKPLLTWTVLEAAQQCREACGGHGYLKVANLGDIRSNHEPTVTYEGDNNVLSQQAGNWLLKQYEAVMNGHSVDSPLGTVTFLKDFRAILSSTFNCTTTAELKNSKFILSTYKWLLCWLLKHTHEKNEAELAKGLTKVQARSRSQVYRWRTLTKVYAEYLALIFCLETIEKTEPQLLPVLNKLLCLYGLWSLDKHLVEMYQGGFSRGEELARLIRAAILELCGEVKGEVVSVVDALAPTDFVLNSVLGKSDGNLYQHLQKAFFSHPGAFERASWWRDVVQSKL</sequence>
<feature type="domain" description="Acyl-CoA oxidase C-alpha1" evidence="15">
    <location>
        <begin position="417"/>
        <end position="577"/>
    </location>
</feature>
<dbReference type="GO" id="GO:0033540">
    <property type="term" value="P:fatty acid beta-oxidation using acyl-CoA oxidase"/>
    <property type="evidence" value="ECO:0007669"/>
    <property type="project" value="TreeGrafter"/>
</dbReference>
<keyword evidence="9" id="KW-0443">Lipid metabolism</keyword>
<dbReference type="Gene3D" id="1.20.140.10">
    <property type="entry name" value="Butyryl-CoA Dehydrogenase, subunit A, domain 3"/>
    <property type="match status" value="2"/>
</dbReference>
<dbReference type="InterPro" id="IPR002655">
    <property type="entry name" value="Acyl-CoA_oxidase_C"/>
</dbReference>
<dbReference type="GO" id="GO:0055088">
    <property type="term" value="P:lipid homeostasis"/>
    <property type="evidence" value="ECO:0007669"/>
    <property type="project" value="TreeGrafter"/>
</dbReference>
<dbReference type="InterPro" id="IPR006091">
    <property type="entry name" value="Acyl-CoA_Oxase/DH_mid-dom"/>
</dbReference>
<evidence type="ECO:0000259" key="13">
    <source>
        <dbReference type="Pfam" id="PF01756"/>
    </source>
</evidence>
<evidence type="ECO:0000256" key="10">
    <source>
        <dbReference type="ARBA" id="ARBA00023140"/>
    </source>
</evidence>
<dbReference type="Pfam" id="PF02770">
    <property type="entry name" value="Acyl-CoA_dh_M"/>
    <property type="match status" value="1"/>
</dbReference>
<dbReference type="EMBL" id="CAVLEF010000006">
    <property type="protein sequence ID" value="CAK1545081.1"/>
    <property type="molecule type" value="Genomic_DNA"/>
</dbReference>
<comment type="subcellular location">
    <subcellularLocation>
        <location evidence="2">Peroxisome</location>
    </subcellularLocation>
</comment>
<dbReference type="SUPFAM" id="SSF56645">
    <property type="entry name" value="Acyl-CoA dehydrogenase NM domain-like"/>
    <property type="match status" value="1"/>
</dbReference>
<evidence type="ECO:0000259" key="14">
    <source>
        <dbReference type="Pfam" id="PF02770"/>
    </source>
</evidence>
<dbReference type="InterPro" id="IPR046373">
    <property type="entry name" value="Acyl-CoA_Oxase/DH_mid-dom_sf"/>
</dbReference>
<gene>
    <name evidence="16" type="ORF">LNINA_LOCUS4772</name>
</gene>
<keyword evidence="7" id="KW-0276">Fatty acid metabolism</keyword>
<feature type="active site" description="Proton acceptor" evidence="11">
    <location>
        <position position="562"/>
    </location>
</feature>
<dbReference type="PANTHER" id="PTHR10909:SF223">
    <property type="entry name" value="ACYL-COENZYME A OXIDASE"/>
    <property type="match status" value="1"/>
</dbReference>
<name>A0AAV1J9F7_9NEOP</name>
<feature type="domain" description="Acyl-CoA oxidase/dehydrogenase middle" evidence="14">
    <location>
        <begin position="267"/>
        <end position="376"/>
    </location>
</feature>
<evidence type="ECO:0000256" key="12">
    <source>
        <dbReference type="PIRSR" id="PIRSR000168-2"/>
    </source>
</evidence>
<evidence type="ECO:0000256" key="9">
    <source>
        <dbReference type="ARBA" id="ARBA00023098"/>
    </source>
</evidence>
<dbReference type="GO" id="GO:0005777">
    <property type="term" value="C:peroxisome"/>
    <property type="evidence" value="ECO:0007669"/>
    <property type="project" value="UniProtKB-SubCell"/>
</dbReference>
<feature type="binding site" evidence="12">
    <location>
        <position position="271"/>
    </location>
    <ligand>
        <name>FAD</name>
        <dbReference type="ChEBI" id="CHEBI:57692"/>
    </ligand>
</feature>
<evidence type="ECO:0000313" key="16">
    <source>
        <dbReference type="EMBL" id="CAK1545081.1"/>
    </source>
</evidence>
<dbReference type="FunFam" id="1.20.140.10:FF:000007">
    <property type="entry name" value="Acyl-coenzyme A oxidase"/>
    <property type="match status" value="1"/>
</dbReference>
<dbReference type="InterPro" id="IPR055060">
    <property type="entry name" value="ACOX_C_alpha1"/>
</dbReference>
<keyword evidence="17" id="KW-1185">Reference proteome</keyword>
<dbReference type="GO" id="GO:0005504">
    <property type="term" value="F:fatty acid binding"/>
    <property type="evidence" value="ECO:0007669"/>
    <property type="project" value="TreeGrafter"/>
</dbReference>
<dbReference type="AlphaFoldDB" id="A0AAV1J9F7"/>
<dbReference type="FunFam" id="2.40.110.10:FF:000005">
    <property type="entry name" value="Acyl-coenzyme A oxidase"/>
    <property type="match status" value="1"/>
</dbReference>
<dbReference type="GO" id="GO:0016402">
    <property type="term" value="F:pristanoyl-CoA oxidase activity"/>
    <property type="evidence" value="ECO:0007669"/>
    <property type="project" value="TreeGrafter"/>
</dbReference>
<dbReference type="Proteomes" id="UP001497472">
    <property type="component" value="Unassembled WGS sequence"/>
</dbReference>
<evidence type="ECO:0000256" key="2">
    <source>
        <dbReference type="ARBA" id="ARBA00004275"/>
    </source>
</evidence>